<dbReference type="GO" id="GO:0005524">
    <property type="term" value="F:ATP binding"/>
    <property type="evidence" value="ECO:0007669"/>
    <property type="project" value="UniProtKB-UniRule"/>
</dbReference>
<dbReference type="PANTHER" id="PTHR19443">
    <property type="entry name" value="HEXOKINASE"/>
    <property type="match status" value="1"/>
</dbReference>
<dbReference type="EC" id="2.7.1.-" evidence="9"/>
<dbReference type="PROSITE" id="PS51748">
    <property type="entry name" value="HEXOKINASE_2"/>
    <property type="match status" value="1"/>
</dbReference>
<evidence type="ECO:0000256" key="7">
    <source>
        <dbReference type="ARBA" id="ARBA00022840"/>
    </source>
</evidence>
<dbReference type="GO" id="GO:0006006">
    <property type="term" value="P:glucose metabolic process"/>
    <property type="evidence" value="ECO:0007669"/>
    <property type="project" value="TreeGrafter"/>
</dbReference>
<dbReference type="GO" id="GO:0001678">
    <property type="term" value="P:intracellular glucose homeostasis"/>
    <property type="evidence" value="ECO:0007669"/>
    <property type="project" value="InterPro"/>
</dbReference>
<keyword evidence="7 9" id="KW-0067">ATP-binding</keyword>
<dbReference type="GO" id="GO:0008865">
    <property type="term" value="F:fructokinase activity"/>
    <property type="evidence" value="ECO:0007669"/>
    <property type="project" value="TreeGrafter"/>
</dbReference>
<dbReference type="Pfam" id="PF03727">
    <property type="entry name" value="Hexokinase_2"/>
    <property type="match status" value="1"/>
</dbReference>
<dbReference type="GO" id="GO:0005829">
    <property type="term" value="C:cytosol"/>
    <property type="evidence" value="ECO:0007669"/>
    <property type="project" value="TreeGrafter"/>
</dbReference>
<keyword evidence="8 9" id="KW-0324">Glycolysis</keyword>
<feature type="domain" description="Hexokinase N-terminal" evidence="10">
    <location>
        <begin position="1"/>
        <end position="80"/>
    </location>
</feature>
<organism evidence="12">
    <name type="scientific">Sesamum radiatum</name>
    <name type="common">Black benniseed</name>
    <dbReference type="NCBI Taxonomy" id="300843"/>
    <lineage>
        <taxon>Eukaryota</taxon>
        <taxon>Viridiplantae</taxon>
        <taxon>Streptophyta</taxon>
        <taxon>Embryophyta</taxon>
        <taxon>Tracheophyta</taxon>
        <taxon>Spermatophyta</taxon>
        <taxon>Magnoliopsida</taxon>
        <taxon>eudicotyledons</taxon>
        <taxon>Gunneridae</taxon>
        <taxon>Pentapetalae</taxon>
        <taxon>asterids</taxon>
        <taxon>lamiids</taxon>
        <taxon>Lamiales</taxon>
        <taxon>Pedaliaceae</taxon>
        <taxon>Sesamum</taxon>
    </lineage>
</organism>
<evidence type="ECO:0000256" key="9">
    <source>
        <dbReference type="RuleBase" id="RU362007"/>
    </source>
</evidence>
<gene>
    <name evidence="12" type="ORF">Sradi_3739900</name>
</gene>
<evidence type="ECO:0000259" key="10">
    <source>
        <dbReference type="Pfam" id="PF00349"/>
    </source>
</evidence>
<sequence>MAADMRAGLEADGGSDLKMILSYVDALPTGNEKGLFYALDLGGTNFRVLRVQLGGKDERVVETEFEQVSIPQELMFGTSEAGKDVVACLNEAMKRQGLNMRVSALIVNTEWGAFSNGLPLTEFDREMDAESINPGEQIFEKTISGMYLGEIVRRVLLKMAEDARLFGNCVPEKLRMPFSLRTPDICAMQQDSSQDFEVVGSILHDVAGVSSDLIARKIVVDVCDTIAKRGGRLAGAGIVGILQKMEDDSRGLVFGKRTVVAMDGGLYEHYPQYRSYLQDAVTELLGPEISKNIVIEHSKDGSGIGAALLAATNSMY</sequence>
<dbReference type="SUPFAM" id="SSF53067">
    <property type="entry name" value="Actin-like ATPase domain"/>
    <property type="match status" value="2"/>
</dbReference>
<dbReference type="Pfam" id="PF00349">
    <property type="entry name" value="Hexokinase_1"/>
    <property type="match status" value="1"/>
</dbReference>
<evidence type="ECO:0000313" key="12">
    <source>
        <dbReference type="EMBL" id="KAL0360554.1"/>
    </source>
</evidence>
<evidence type="ECO:0000256" key="1">
    <source>
        <dbReference type="ARBA" id="ARBA00004921"/>
    </source>
</evidence>
<dbReference type="FunFam" id="3.40.367.20:FF:000033">
    <property type="entry name" value="Phosphotransferase"/>
    <property type="match status" value="1"/>
</dbReference>
<dbReference type="AlphaFoldDB" id="A0AAW2PYG2"/>
<dbReference type="InterPro" id="IPR001312">
    <property type="entry name" value="Hexokinase"/>
</dbReference>
<dbReference type="InterPro" id="IPR022672">
    <property type="entry name" value="Hexokinase_N"/>
</dbReference>
<dbReference type="GO" id="GO:0005536">
    <property type="term" value="F:D-glucose binding"/>
    <property type="evidence" value="ECO:0007669"/>
    <property type="project" value="InterPro"/>
</dbReference>
<dbReference type="EMBL" id="JACGWJ010000016">
    <property type="protein sequence ID" value="KAL0360554.1"/>
    <property type="molecule type" value="Genomic_DNA"/>
</dbReference>
<dbReference type="GO" id="GO:0005739">
    <property type="term" value="C:mitochondrion"/>
    <property type="evidence" value="ECO:0007669"/>
    <property type="project" value="TreeGrafter"/>
</dbReference>
<comment type="pathway">
    <text evidence="2">Carbohydrate metabolism; hexose metabolism.</text>
</comment>
<keyword evidence="6 9" id="KW-0418">Kinase</keyword>
<comment type="caution">
    <text evidence="12">The sequence shown here is derived from an EMBL/GenBank/DDBJ whole genome shotgun (WGS) entry which is preliminary data.</text>
</comment>
<evidence type="ECO:0000256" key="2">
    <source>
        <dbReference type="ARBA" id="ARBA00005028"/>
    </source>
</evidence>
<dbReference type="PANTHER" id="PTHR19443:SF63">
    <property type="entry name" value="HEXOKINASE-LIKE 1 PROTEIN-RELATED"/>
    <property type="match status" value="1"/>
</dbReference>
<protein>
    <recommendedName>
        <fullName evidence="9">Phosphotransferase</fullName>
        <ecNumber evidence="9">2.7.1.-</ecNumber>
    </recommendedName>
</protein>
<keyword evidence="4 9" id="KW-0808">Transferase</keyword>
<comment type="similarity">
    <text evidence="3 9">Belongs to the hexokinase family.</text>
</comment>
<dbReference type="InterPro" id="IPR022673">
    <property type="entry name" value="Hexokinase_C"/>
</dbReference>
<dbReference type="GO" id="GO:0004340">
    <property type="term" value="F:glucokinase activity"/>
    <property type="evidence" value="ECO:0007669"/>
    <property type="project" value="TreeGrafter"/>
</dbReference>
<evidence type="ECO:0000256" key="4">
    <source>
        <dbReference type="ARBA" id="ARBA00022679"/>
    </source>
</evidence>
<evidence type="ECO:0000259" key="11">
    <source>
        <dbReference type="Pfam" id="PF03727"/>
    </source>
</evidence>
<keyword evidence="5 9" id="KW-0547">Nucleotide-binding</keyword>
<dbReference type="Gene3D" id="3.40.367.20">
    <property type="match status" value="1"/>
</dbReference>
<evidence type="ECO:0000256" key="3">
    <source>
        <dbReference type="ARBA" id="ARBA00009225"/>
    </source>
</evidence>
<evidence type="ECO:0000256" key="8">
    <source>
        <dbReference type="ARBA" id="ARBA00023152"/>
    </source>
</evidence>
<accession>A0AAW2PYG2</accession>
<dbReference type="Gene3D" id="3.30.420.40">
    <property type="match status" value="1"/>
</dbReference>
<evidence type="ECO:0000256" key="6">
    <source>
        <dbReference type="ARBA" id="ARBA00022777"/>
    </source>
</evidence>
<comment type="pathway">
    <text evidence="1">Carbohydrate degradation.</text>
</comment>
<proteinExistence type="inferred from homology"/>
<dbReference type="InterPro" id="IPR043129">
    <property type="entry name" value="ATPase_NBD"/>
</dbReference>
<evidence type="ECO:0000256" key="5">
    <source>
        <dbReference type="ARBA" id="ARBA00022741"/>
    </source>
</evidence>
<reference evidence="12" key="2">
    <citation type="journal article" date="2024" name="Plant">
        <title>Genomic evolution and insights into agronomic trait innovations of Sesamum species.</title>
        <authorList>
            <person name="Miao H."/>
            <person name="Wang L."/>
            <person name="Qu L."/>
            <person name="Liu H."/>
            <person name="Sun Y."/>
            <person name="Le M."/>
            <person name="Wang Q."/>
            <person name="Wei S."/>
            <person name="Zheng Y."/>
            <person name="Lin W."/>
            <person name="Duan Y."/>
            <person name="Cao H."/>
            <person name="Xiong S."/>
            <person name="Wang X."/>
            <person name="Wei L."/>
            <person name="Li C."/>
            <person name="Ma Q."/>
            <person name="Ju M."/>
            <person name="Zhao R."/>
            <person name="Li G."/>
            <person name="Mu C."/>
            <person name="Tian Q."/>
            <person name="Mei H."/>
            <person name="Zhang T."/>
            <person name="Gao T."/>
            <person name="Zhang H."/>
        </authorList>
    </citation>
    <scope>NUCLEOTIDE SEQUENCE</scope>
    <source>
        <strain evidence="12">G02</strain>
    </source>
</reference>
<reference evidence="12" key="1">
    <citation type="submission" date="2020-06" db="EMBL/GenBank/DDBJ databases">
        <authorList>
            <person name="Li T."/>
            <person name="Hu X."/>
            <person name="Zhang T."/>
            <person name="Song X."/>
            <person name="Zhang H."/>
            <person name="Dai N."/>
            <person name="Sheng W."/>
            <person name="Hou X."/>
            <person name="Wei L."/>
        </authorList>
    </citation>
    <scope>NUCLEOTIDE SEQUENCE</scope>
    <source>
        <strain evidence="12">G02</strain>
        <tissue evidence="12">Leaf</tissue>
    </source>
</reference>
<name>A0AAW2PYG2_SESRA</name>
<dbReference type="GO" id="GO:0006096">
    <property type="term" value="P:glycolytic process"/>
    <property type="evidence" value="ECO:0007669"/>
    <property type="project" value="UniProtKB-KW"/>
</dbReference>
<feature type="domain" description="Hexokinase C-terminal" evidence="11">
    <location>
        <begin position="100"/>
        <end position="311"/>
    </location>
</feature>